<gene>
    <name evidence="1" type="ORF">E4U43_000383</name>
</gene>
<sequence length="585" mass="64169">MPPVCEGGSESEHRKPGQFLFSSPYYHLLEDRSYWFYQLLEAKFYYSKSGVGCRAVAAAAANQGKHAGRRASSNASFPAFQIPDGLLVAVSTASSGISIRSTKTLQTVHAVKLAPELTGPISTLIWSPSSTKILISAADQIQVSSACDSSFRAVIRNPSAPLGGFSLVRFGATDWEVLTCAPFGSKLSVFDLTSSRAVEISNPKSFQPASANRGFSIRPATGHLVVLTRVGGKDMISVHHPSTRQIIKSWQPETLDAQAIQWTPDGQWIILWESPAQGRKLFIYSSGGQHYRTLDTSRLLVMSNNDEIESDLQLGIKTCQLSSDSKLCAIGDHSRGVIVLQTQIWRSTMRLWHPSVIVPSETLQVWQEQIRHENNTRTFLRAEKPTLPQVVVDSTTTPSDARVGCSSVSFDASSTLLATRLDDSPFTIWIWDLAAGELRAALMFHSAVAFVWHPSSREVLLISCQEEGKQSASYVWDPLSQGPTSLDVERYLPACKGPSKLQISWLNHESESPEILASDTKHYVLLSLANTEDEANPWESAVESVERNGACMTGRDEAESIASASPIVIAEDVSKLDDTFSFKYN</sequence>
<evidence type="ECO:0008006" key="3">
    <source>
        <dbReference type="Google" id="ProtNLM"/>
    </source>
</evidence>
<evidence type="ECO:0000313" key="2">
    <source>
        <dbReference type="Proteomes" id="UP000748025"/>
    </source>
</evidence>
<organism evidence="1 2">
    <name type="scientific">Claviceps pusilla</name>
    <dbReference type="NCBI Taxonomy" id="123648"/>
    <lineage>
        <taxon>Eukaryota</taxon>
        <taxon>Fungi</taxon>
        <taxon>Dikarya</taxon>
        <taxon>Ascomycota</taxon>
        <taxon>Pezizomycotina</taxon>
        <taxon>Sordariomycetes</taxon>
        <taxon>Hypocreomycetidae</taxon>
        <taxon>Hypocreales</taxon>
        <taxon>Clavicipitaceae</taxon>
        <taxon>Claviceps</taxon>
    </lineage>
</organism>
<name>A0A9P7T039_9HYPO</name>
<keyword evidence="2" id="KW-1185">Reference proteome</keyword>
<dbReference type="PANTHER" id="PTHR16220:SF0">
    <property type="entry name" value="WD REPEAT-CONTAINING PROTEIN WRAP73"/>
    <property type="match status" value="1"/>
</dbReference>
<dbReference type="OrthoDB" id="308690at2759"/>
<dbReference type="GO" id="GO:1990810">
    <property type="term" value="P:microtubule anchoring at mitotic spindle pole body"/>
    <property type="evidence" value="ECO:0007669"/>
    <property type="project" value="TreeGrafter"/>
</dbReference>
<reference evidence="1" key="1">
    <citation type="journal article" date="2020" name="bioRxiv">
        <title>Whole genome comparisons of ergot fungi reveals the divergence and evolution of species within the genus Claviceps are the result of varying mechanisms driving genome evolution and host range expansion.</title>
        <authorList>
            <person name="Wyka S.A."/>
            <person name="Mondo S.J."/>
            <person name="Liu M."/>
            <person name="Dettman J."/>
            <person name="Nalam V."/>
            <person name="Broders K.D."/>
        </authorList>
    </citation>
    <scope>NUCLEOTIDE SEQUENCE</scope>
    <source>
        <strain evidence="1">CCC 602</strain>
    </source>
</reference>
<dbReference type="GO" id="GO:0005815">
    <property type="term" value="C:microtubule organizing center"/>
    <property type="evidence" value="ECO:0007669"/>
    <property type="project" value="TreeGrafter"/>
</dbReference>
<dbReference type="GO" id="GO:1990811">
    <property type="term" value="C:MWP complex"/>
    <property type="evidence" value="ECO:0007669"/>
    <property type="project" value="TreeGrafter"/>
</dbReference>
<dbReference type="AlphaFoldDB" id="A0A9P7T039"/>
<dbReference type="PANTHER" id="PTHR16220">
    <property type="entry name" value="WD REPEAT PROTEIN 8-RELATED"/>
    <property type="match status" value="1"/>
</dbReference>
<comment type="caution">
    <text evidence="1">The sequence shown here is derived from an EMBL/GenBank/DDBJ whole genome shotgun (WGS) entry which is preliminary data.</text>
</comment>
<dbReference type="InterPro" id="IPR052778">
    <property type="entry name" value="Centrosome-WD_assoc"/>
</dbReference>
<dbReference type="Gene3D" id="2.130.10.10">
    <property type="entry name" value="YVTN repeat-like/Quinoprotein amine dehydrogenase"/>
    <property type="match status" value="1"/>
</dbReference>
<protein>
    <recommendedName>
        <fullName evidence="3">WD-repeat protein 8</fullName>
    </recommendedName>
</protein>
<accession>A0A9P7T039</accession>
<dbReference type="SUPFAM" id="SSF82171">
    <property type="entry name" value="DPP6 N-terminal domain-like"/>
    <property type="match status" value="1"/>
</dbReference>
<dbReference type="EMBL" id="SRPW01001110">
    <property type="protein sequence ID" value="KAG6006912.1"/>
    <property type="molecule type" value="Genomic_DNA"/>
</dbReference>
<proteinExistence type="predicted"/>
<evidence type="ECO:0000313" key="1">
    <source>
        <dbReference type="EMBL" id="KAG6006912.1"/>
    </source>
</evidence>
<dbReference type="InterPro" id="IPR015943">
    <property type="entry name" value="WD40/YVTN_repeat-like_dom_sf"/>
</dbReference>
<dbReference type="Proteomes" id="UP000748025">
    <property type="component" value="Unassembled WGS sequence"/>
</dbReference>